<feature type="transmembrane region" description="Helical" evidence="1">
    <location>
        <begin position="142"/>
        <end position="162"/>
    </location>
</feature>
<evidence type="ECO:0000256" key="2">
    <source>
        <dbReference type="SAM" id="SignalP"/>
    </source>
</evidence>
<organism evidence="3 4">
    <name type="scientific">Candidatus Buchananbacteria bacterium CG10_big_fil_rev_8_21_14_0_10_33_19</name>
    <dbReference type="NCBI Taxonomy" id="1974525"/>
    <lineage>
        <taxon>Bacteria</taxon>
        <taxon>Candidatus Buchananiibacteriota</taxon>
    </lineage>
</organism>
<feature type="signal peptide" evidence="2">
    <location>
        <begin position="1"/>
        <end position="22"/>
    </location>
</feature>
<evidence type="ECO:0000256" key="1">
    <source>
        <dbReference type="SAM" id="Phobius"/>
    </source>
</evidence>
<feature type="transmembrane region" description="Helical" evidence="1">
    <location>
        <begin position="194"/>
        <end position="214"/>
    </location>
</feature>
<keyword evidence="1" id="KW-0472">Membrane</keyword>
<name>A0A2H0W4L4_9BACT</name>
<feature type="transmembrane region" description="Helical" evidence="1">
    <location>
        <begin position="118"/>
        <end position="135"/>
    </location>
</feature>
<evidence type="ECO:0000313" key="3">
    <source>
        <dbReference type="EMBL" id="PIS06227.1"/>
    </source>
</evidence>
<dbReference type="Pfam" id="PF07907">
    <property type="entry name" value="YibE_F"/>
    <property type="match status" value="1"/>
</dbReference>
<dbReference type="InterPro" id="IPR012507">
    <property type="entry name" value="YibE_F"/>
</dbReference>
<dbReference type="Proteomes" id="UP000229056">
    <property type="component" value="Unassembled WGS sequence"/>
</dbReference>
<gene>
    <name evidence="3" type="ORF">COT80_01495</name>
</gene>
<reference evidence="4" key="1">
    <citation type="submission" date="2017-09" db="EMBL/GenBank/DDBJ databases">
        <title>Depth-based differentiation of microbial function through sediment-hosted aquifers and enrichment of novel symbionts in the deep terrestrial subsurface.</title>
        <authorList>
            <person name="Probst A.J."/>
            <person name="Ladd B."/>
            <person name="Jarett J.K."/>
            <person name="Geller-Mcgrath D.E."/>
            <person name="Sieber C.M.K."/>
            <person name="Emerson J.B."/>
            <person name="Anantharaman K."/>
            <person name="Thomas B.C."/>
            <person name="Malmstrom R."/>
            <person name="Stieglmeier M."/>
            <person name="Klingl A."/>
            <person name="Woyke T."/>
            <person name="Ryan C.M."/>
            <person name="Banfield J.F."/>
        </authorList>
    </citation>
    <scope>NUCLEOTIDE SEQUENCE [LARGE SCALE GENOMIC DNA]</scope>
</reference>
<keyword evidence="1" id="KW-1133">Transmembrane helix</keyword>
<dbReference type="PANTHER" id="PTHR41771">
    <property type="entry name" value="MEMBRANE PROTEIN-RELATED"/>
    <property type="match status" value="1"/>
</dbReference>
<dbReference type="PANTHER" id="PTHR41771:SF1">
    <property type="entry name" value="MEMBRANE PROTEIN"/>
    <property type="match status" value="1"/>
</dbReference>
<feature type="transmembrane region" description="Helical" evidence="1">
    <location>
        <begin position="295"/>
        <end position="320"/>
    </location>
</feature>
<keyword evidence="2" id="KW-0732">Signal</keyword>
<feature type="transmembrane region" description="Helical" evidence="1">
    <location>
        <begin position="340"/>
        <end position="361"/>
    </location>
</feature>
<dbReference type="AlphaFoldDB" id="A0A2H0W4L4"/>
<feature type="transmembrane region" description="Helical" evidence="1">
    <location>
        <begin position="168"/>
        <end position="187"/>
    </location>
</feature>
<evidence type="ECO:0000313" key="4">
    <source>
        <dbReference type="Proteomes" id="UP000229056"/>
    </source>
</evidence>
<keyword evidence="1" id="KW-0812">Transmembrane</keyword>
<evidence type="ECO:0008006" key="5">
    <source>
        <dbReference type="Google" id="ProtNLM"/>
    </source>
</evidence>
<sequence length="368" mass="39921">MIKKITILISLIVLLVPLSILAQDNSSASSEIFEAKVIKILDQKEIIRDDSSKLIQQNILLRGLDGNFKNQEIEYNGISEFEVVGANVYRVGDRVLVQGSLDLDNIDKFYIVDFVRRGYLYILTIVFAVIVVVAGRSKGVKALISLVLSFFVIIKLILPQILAGSNPLVVGVIGAFLILAIMIYLTGGFNQKSHLAIVSVLLSLVATMVLSVIFTNLTRLTGMAQEEAAFLIGIGKQAIDFKGLLLAGILIGTVGVLDDVIVGQIEAVEQIKEANPDLSKVEVFRRAYKIGNTHLGAIINTLFLTYAGASLPLLLLFVVHQQPFLSVSSVINNEIIATEIVRSLVGSVGVALSLPVSTYLASNYLKIK</sequence>
<protein>
    <recommendedName>
        <fullName evidence="5">YibE/F family protein</fullName>
    </recommendedName>
</protein>
<accession>A0A2H0W4L4</accession>
<comment type="caution">
    <text evidence="3">The sequence shown here is derived from an EMBL/GenBank/DDBJ whole genome shotgun (WGS) entry which is preliminary data.</text>
</comment>
<feature type="chain" id="PRO_5013917208" description="YibE/F family protein" evidence="2">
    <location>
        <begin position="23"/>
        <end position="368"/>
    </location>
</feature>
<dbReference type="EMBL" id="PEZY01000005">
    <property type="protein sequence ID" value="PIS06227.1"/>
    <property type="molecule type" value="Genomic_DNA"/>
</dbReference>
<proteinExistence type="predicted"/>